<dbReference type="EMBL" id="QTQX01000022">
    <property type="protein sequence ID" value="RQT22066.1"/>
    <property type="molecule type" value="Genomic_DNA"/>
</dbReference>
<accession>A0A3N8QS18</accession>
<reference evidence="1 2" key="1">
    <citation type="submission" date="2018-08" db="EMBL/GenBank/DDBJ databases">
        <title>Comparative analysis of Burkholderia isolates from Puerto Rico.</title>
        <authorList>
            <person name="Hall C."/>
            <person name="Sahl J."/>
            <person name="Wagner D."/>
        </authorList>
    </citation>
    <scope>NUCLEOTIDE SEQUENCE [LARGE SCALE GENOMIC DNA]</scope>
    <source>
        <strain evidence="1 2">Bp9001</strain>
    </source>
</reference>
<gene>
    <name evidence="1" type="ORF">DF037_28535</name>
</gene>
<name>A0A3N8QS18_9BURK</name>
<proteinExistence type="predicted"/>
<organism evidence="1 2">
    <name type="scientific">Burkholderia contaminans</name>
    <dbReference type="NCBI Taxonomy" id="488447"/>
    <lineage>
        <taxon>Bacteria</taxon>
        <taxon>Pseudomonadati</taxon>
        <taxon>Pseudomonadota</taxon>
        <taxon>Betaproteobacteria</taxon>
        <taxon>Burkholderiales</taxon>
        <taxon>Burkholderiaceae</taxon>
        <taxon>Burkholderia</taxon>
        <taxon>Burkholderia cepacia complex</taxon>
    </lineage>
</organism>
<sequence>MQTYRAPVDSFDFALEARVQLALHRIAVTAGMQIDAEQHLCDAECYARESGRHACREKNDTPPVMLTEAKFLLRQWDEGYDAEACGCVVWFGEWLSDMDGLNETRPSVSLTPDGFVPALEVSHQGGDCEPTNGRPRATLQEAIGAAKEMETNWHFGN</sequence>
<evidence type="ECO:0000313" key="2">
    <source>
        <dbReference type="Proteomes" id="UP000269271"/>
    </source>
</evidence>
<comment type="caution">
    <text evidence="1">The sequence shown here is derived from an EMBL/GenBank/DDBJ whole genome shotgun (WGS) entry which is preliminary data.</text>
</comment>
<dbReference type="AlphaFoldDB" id="A0A3N8QS18"/>
<dbReference type="Proteomes" id="UP000269271">
    <property type="component" value="Unassembled WGS sequence"/>
</dbReference>
<protein>
    <submittedName>
        <fullName evidence="1">Uncharacterized protein</fullName>
    </submittedName>
</protein>
<evidence type="ECO:0000313" key="1">
    <source>
        <dbReference type="EMBL" id="RQT22066.1"/>
    </source>
</evidence>
<dbReference type="RefSeq" id="WP_124619241.1">
    <property type="nucleotide sequence ID" value="NZ_QTQX01000022.1"/>
</dbReference>